<dbReference type="NCBIfam" id="NF041644">
    <property type="entry name" value="CBO0543_fam"/>
    <property type="match status" value="1"/>
</dbReference>
<feature type="transmembrane region" description="Helical" evidence="1">
    <location>
        <begin position="98"/>
        <end position="115"/>
    </location>
</feature>
<organism evidence="2 3">
    <name type="scientific">Halobacillus shinanisalinarum</name>
    <dbReference type="NCBI Taxonomy" id="2932258"/>
    <lineage>
        <taxon>Bacteria</taxon>
        <taxon>Bacillati</taxon>
        <taxon>Bacillota</taxon>
        <taxon>Bacilli</taxon>
        <taxon>Bacillales</taxon>
        <taxon>Bacillaceae</taxon>
        <taxon>Halobacillus</taxon>
    </lineage>
</organism>
<keyword evidence="1" id="KW-0472">Membrane</keyword>
<dbReference type="RefSeq" id="WP_163527876.1">
    <property type="nucleotide sequence ID" value="NZ_CP095074.1"/>
</dbReference>
<dbReference type="Proteomes" id="UP000831880">
    <property type="component" value="Chromosome"/>
</dbReference>
<keyword evidence="1" id="KW-0812">Transmembrane</keyword>
<gene>
    <name evidence="2" type="ORF">MUO14_12715</name>
</gene>
<protein>
    <submittedName>
        <fullName evidence="2">Uncharacterized protein</fullName>
    </submittedName>
</protein>
<name>A0ABY4GTH7_9BACI</name>
<keyword evidence="1" id="KW-1133">Transmembrane helix</keyword>
<evidence type="ECO:0000313" key="3">
    <source>
        <dbReference type="Proteomes" id="UP000831880"/>
    </source>
</evidence>
<evidence type="ECO:0000313" key="2">
    <source>
        <dbReference type="EMBL" id="UOQ91448.1"/>
    </source>
</evidence>
<evidence type="ECO:0000256" key="1">
    <source>
        <dbReference type="SAM" id="Phobius"/>
    </source>
</evidence>
<dbReference type="EMBL" id="CP095074">
    <property type="protein sequence ID" value="UOQ91448.1"/>
    <property type="molecule type" value="Genomic_DNA"/>
</dbReference>
<feature type="transmembrane region" description="Helical" evidence="1">
    <location>
        <begin position="6"/>
        <end position="24"/>
    </location>
</feature>
<reference evidence="2 3" key="1">
    <citation type="submission" date="2022-04" db="EMBL/GenBank/DDBJ databases">
        <title>Halobacillus sp. isolated from saltern.</title>
        <authorList>
            <person name="Won M."/>
            <person name="Lee C.-M."/>
            <person name="Woen H.-Y."/>
            <person name="Kwon S.-W."/>
        </authorList>
    </citation>
    <scope>NUCLEOTIDE SEQUENCE [LARGE SCALE GENOMIC DNA]</scope>
    <source>
        <strain evidence="2 3">SSTM10-2</strain>
    </source>
</reference>
<proteinExistence type="predicted"/>
<feature type="transmembrane region" description="Helical" evidence="1">
    <location>
        <begin position="64"/>
        <end position="86"/>
    </location>
</feature>
<feature type="transmembrane region" description="Helical" evidence="1">
    <location>
        <begin position="127"/>
        <end position="147"/>
    </location>
</feature>
<sequence>MTMEQIILVLAWVISISILLIFIPKDKIRNAIVAFQFKQVLTWLFGLAVVQMRMIEYPVRLFDYASRASFTFEFLAYPAICAIFNVHYPEGKSKIAQFGYYALYTSVITVTEVILERYTNLIVYIHWSWYWTWITLFTTFFLSHLFYKWFFRKINTGHTK</sequence>
<keyword evidence="3" id="KW-1185">Reference proteome</keyword>
<dbReference type="InterPro" id="IPR048147">
    <property type="entry name" value="CBO0543-like"/>
</dbReference>
<feature type="transmembrane region" description="Helical" evidence="1">
    <location>
        <begin position="31"/>
        <end position="52"/>
    </location>
</feature>
<accession>A0ABY4GTH7</accession>